<dbReference type="PANTHER" id="PTHR33257">
    <property type="entry name" value="OS05G0165500 PROTEIN"/>
    <property type="match status" value="1"/>
</dbReference>
<dbReference type="PANTHER" id="PTHR33257:SF4">
    <property type="entry name" value="EXPRESSED PROTEIN"/>
    <property type="match status" value="1"/>
</dbReference>
<accession>A0A834WAU9</accession>
<dbReference type="AlphaFoldDB" id="A0A834WAU9"/>
<evidence type="ECO:0000313" key="3">
    <source>
        <dbReference type="Proteomes" id="UP000634136"/>
    </source>
</evidence>
<feature type="compositionally biased region" description="Low complexity" evidence="1">
    <location>
        <begin position="125"/>
        <end position="138"/>
    </location>
</feature>
<evidence type="ECO:0000256" key="1">
    <source>
        <dbReference type="SAM" id="MobiDB-lite"/>
    </source>
</evidence>
<dbReference type="EMBL" id="JAAIUW010000009">
    <property type="protein sequence ID" value="KAF7816545.1"/>
    <property type="molecule type" value="Genomic_DNA"/>
</dbReference>
<evidence type="ECO:0000313" key="2">
    <source>
        <dbReference type="EMBL" id="KAF7816545.1"/>
    </source>
</evidence>
<reference evidence="2" key="1">
    <citation type="submission" date="2020-09" db="EMBL/GenBank/DDBJ databases">
        <title>Genome-Enabled Discovery of Anthraquinone Biosynthesis in Senna tora.</title>
        <authorList>
            <person name="Kang S.-H."/>
            <person name="Pandey R.P."/>
            <person name="Lee C.-M."/>
            <person name="Sim J.-S."/>
            <person name="Jeong J.-T."/>
            <person name="Choi B.-S."/>
            <person name="Jung M."/>
            <person name="Ginzburg D."/>
            <person name="Zhao K."/>
            <person name="Won S.Y."/>
            <person name="Oh T.-J."/>
            <person name="Yu Y."/>
            <person name="Kim N.-H."/>
            <person name="Lee O.R."/>
            <person name="Lee T.-H."/>
            <person name="Bashyal P."/>
            <person name="Kim T.-S."/>
            <person name="Lee W.-H."/>
            <person name="Kawkins C."/>
            <person name="Kim C.-K."/>
            <person name="Kim J.S."/>
            <person name="Ahn B.O."/>
            <person name="Rhee S.Y."/>
            <person name="Sohng J.K."/>
        </authorList>
    </citation>
    <scope>NUCLEOTIDE SEQUENCE</scope>
    <source>
        <tissue evidence="2">Leaf</tissue>
    </source>
</reference>
<gene>
    <name evidence="2" type="ORF">G2W53_030514</name>
</gene>
<proteinExistence type="predicted"/>
<sequence>MIDFPVGSDSEQRSLRFHIIGDNWTYSQTIAFDIEQNILILIKSDHGNGNVVCVEESFRMKQNDRFLCRVMAKEACVANCSSRVLYYGEAAVGVPFMWETQPGTPKHPLMSDQNTLPPLTPPPSYYSNSKSTNSTNSRNSKFHRIFSSILLRKPHVSPSSSSRSSFSSSSSSWSLVYSSSLNSFSVRQRGDEAEVCLSHSRSPMGIPKLKRRRSSGLRGIVCCYPFANEGSDISHLDHGSGKIRREGGGAGGVAAHYGISGAAIE</sequence>
<dbReference type="Proteomes" id="UP000634136">
    <property type="component" value="Unassembled WGS sequence"/>
</dbReference>
<keyword evidence="3" id="KW-1185">Reference proteome</keyword>
<name>A0A834WAU9_9FABA</name>
<feature type="region of interest" description="Disordered" evidence="1">
    <location>
        <begin position="104"/>
        <end position="138"/>
    </location>
</feature>
<comment type="caution">
    <text evidence="2">The sequence shown here is derived from an EMBL/GenBank/DDBJ whole genome shotgun (WGS) entry which is preliminary data.</text>
</comment>
<dbReference type="OrthoDB" id="691043at2759"/>
<organism evidence="2 3">
    <name type="scientific">Senna tora</name>
    <dbReference type="NCBI Taxonomy" id="362788"/>
    <lineage>
        <taxon>Eukaryota</taxon>
        <taxon>Viridiplantae</taxon>
        <taxon>Streptophyta</taxon>
        <taxon>Embryophyta</taxon>
        <taxon>Tracheophyta</taxon>
        <taxon>Spermatophyta</taxon>
        <taxon>Magnoliopsida</taxon>
        <taxon>eudicotyledons</taxon>
        <taxon>Gunneridae</taxon>
        <taxon>Pentapetalae</taxon>
        <taxon>rosids</taxon>
        <taxon>fabids</taxon>
        <taxon>Fabales</taxon>
        <taxon>Fabaceae</taxon>
        <taxon>Caesalpinioideae</taxon>
        <taxon>Cassia clade</taxon>
        <taxon>Senna</taxon>
    </lineage>
</organism>
<protein>
    <submittedName>
        <fullName evidence="2">Uncharacterized protein</fullName>
    </submittedName>
</protein>